<proteinExistence type="predicted"/>
<dbReference type="InterPro" id="IPR027417">
    <property type="entry name" value="P-loop_NTPase"/>
</dbReference>
<keyword evidence="2" id="KW-1185">Reference proteome</keyword>
<dbReference type="AlphaFoldDB" id="A0A6C0GBR3"/>
<evidence type="ECO:0000313" key="2">
    <source>
        <dbReference type="Proteomes" id="UP000480178"/>
    </source>
</evidence>
<dbReference type="RefSeq" id="WP_162441468.1">
    <property type="nucleotide sequence ID" value="NZ_CP048222.1"/>
</dbReference>
<dbReference type="Proteomes" id="UP000480178">
    <property type="component" value="Chromosome"/>
</dbReference>
<dbReference type="KEGG" id="rhoz:GXP67_01155"/>
<reference evidence="1 2" key="1">
    <citation type="submission" date="2020-01" db="EMBL/GenBank/DDBJ databases">
        <authorList>
            <person name="Kim M.K."/>
        </authorList>
    </citation>
    <scope>NUCLEOTIDE SEQUENCE [LARGE SCALE GENOMIC DNA]</scope>
    <source>
        <strain evidence="1 2">172606-1</strain>
    </source>
</reference>
<organism evidence="1 2">
    <name type="scientific">Rhodocytophaga rosea</name>
    <dbReference type="NCBI Taxonomy" id="2704465"/>
    <lineage>
        <taxon>Bacteria</taxon>
        <taxon>Pseudomonadati</taxon>
        <taxon>Bacteroidota</taxon>
        <taxon>Cytophagia</taxon>
        <taxon>Cytophagales</taxon>
        <taxon>Rhodocytophagaceae</taxon>
        <taxon>Rhodocytophaga</taxon>
    </lineage>
</organism>
<protein>
    <recommendedName>
        <fullName evidence="3">ParA family protein</fullName>
    </recommendedName>
</protein>
<sequence>MKKLIFITQSKGGAGKSILSFLLAEKYKEAIILDMDDATKTTSLQLAYRKPLQITFLDSNNVIDRGLFNAFLEQISEAKAELIICDLGASISEQLPFYLSDVHEFLPHVLEELGIELQLYSIVGGANIFTQTMTYLDILVKSANGKFQLKVLKNEFYDFTSDQNQTLEKYGIKHNLEVIPFNISKDKNESTQNRIREVLKSGEGIANASIFSRMYFQNAIKNLAL</sequence>
<name>A0A6C0GBR3_9BACT</name>
<accession>A0A6C0GBR3</accession>
<evidence type="ECO:0000313" key="1">
    <source>
        <dbReference type="EMBL" id="QHT65381.1"/>
    </source>
</evidence>
<evidence type="ECO:0008006" key="3">
    <source>
        <dbReference type="Google" id="ProtNLM"/>
    </source>
</evidence>
<gene>
    <name evidence="1" type="ORF">GXP67_01155</name>
</gene>
<dbReference type="Gene3D" id="3.40.50.300">
    <property type="entry name" value="P-loop containing nucleotide triphosphate hydrolases"/>
    <property type="match status" value="1"/>
</dbReference>
<dbReference type="EMBL" id="CP048222">
    <property type="protein sequence ID" value="QHT65381.1"/>
    <property type="molecule type" value="Genomic_DNA"/>
</dbReference>
<dbReference type="SUPFAM" id="SSF52540">
    <property type="entry name" value="P-loop containing nucleoside triphosphate hydrolases"/>
    <property type="match status" value="1"/>
</dbReference>